<keyword evidence="1" id="KW-1133">Transmembrane helix</keyword>
<dbReference type="STRING" id="1255658.FM114_07990"/>
<reference evidence="2 3" key="1">
    <citation type="submission" date="2017-02" db="EMBL/GenBank/DDBJ databases">
        <authorList>
            <person name="Peterson S.W."/>
        </authorList>
    </citation>
    <scope>NUCLEOTIDE SEQUENCE [LARGE SCALE GENOMIC DNA]</scope>
    <source>
        <strain evidence="2 3">LSP_Lj1</strain>
    </source>
</reference>
<name>A0A1R4JKF3_9ACTN</name>
<sequence length="174" mass="19050">MIAIEVALVGIAIMTTVLAALFGWLHHRDQVHHFIADHDFVAWTDIFRLQGRQFGPDRIGPVCRCYRALAHDVPVELLVEIPPAGHGSPHRPRWILAAQVPRTLAFVATATGIEGTVPQPVHQAVDELRADPRINATLCGHGLFLVRVQKAAGLESALALVAYTVPLLRGYLAR</sequence>
<gene>
    <name evidence="2" type="ORF">FM114_07990</name>
</gene>
<evidence type="ECO:0000313" key="3">
    <source>
        <dbReference type="Proteomes" id="UP000188342"/>
    </source>
</evidence>
<dbReference type="EMBL" id="FUKQ01000032">
    <property type="protein sequence ID" value="SJN32275.1"/>
    <property type="molecule type" value="Genomic_DNA"/>
</dbReference>
<feature type="transmembrane region" description="Helical" evidence="1">
    <location>
        <begin position="6"/>
        <end position="25"/>
    </location>
</feature>
<keyword evidence="1" id="KW-0472">Membrane</keyword>
<keyword evidence="1" id="KW-0812">Transmembrane</keyword>
<keyword evidence="3" id="KW-1185">Reference proteome</keyword>
<protein>
    <submittedName>
        <fullName evidence="2">Uncharacterized protein</fullName>
    </submittedName>
</protein>
<evidence type="ECO:0000256" key="1">
    <source>
        <dbReference type="SAM" id="Phobius"/>
    </source>
</evidence>
<accession>A0A1R4JKF3</accession>
<dbReference type="Proteomes" id="UP000188342">
    <property type="component" value="Unassembled WGS sequence"/>
</dbReference>
<dbReference type="AlphaFoldDB" id="A0A1R4JKF3"/>
<evidence type="ECO:0000313" key="2">
    <source>
        <dbReference type="EMBL" id="SJN32275.1"/>
    </source>
</evidence>
<proteinExistence type="predicted"/>
<organism evidence="2 3">
    <name type="scientific">Luteococcus japonicus LSP_Lj1</name>
    <dbReference type="NCBI Taxonomy" id="1255658"/>
    <lineage>
        <taxon>Bacteria</taxon>
        <taxon>Bacillati</taxon>
        <taxon>Actinomycetota</taxon>
        <taxon>Actinomycetes</taxon>
        <taxon>Propionibacteriales</taxon>
        <taxon>Propionibacteriaceae</taxon>
        <taxon>Luteococcus</taxon>
    </lineage>
</organism>